<dbReference type="AlphaFoldDB" id="A0A7X2S6J6"/>
<evidence type="ECO:0000256" key="4">
    <source>
        <dbReference type="ARBA" id="ARBA00022692"/>
    </source>
</evidence>
<feature type="transmembrane region" description="Helical" evidence="7">
    <location>
        <begin position="6"/>
        <end position="25"/>
    </location>
</feature>
<dbReference type="PANTHER" id="PTHR40043:SF1">
    <property type="entry name" value="UPF0719 INNER MEMBRANE PROTEIN YJFL"/>
    <property type="match status" value="1"/>
</dbReference>
<gene>
    <name evidence="8" type="ORF">GKZ89_14300</name>
</gene>
<organism evidence="8 9">
    <name type="scientific">Metabacillus mangrovi</name>
    <dbReference type="NCBI Taxonomy" id="1491830"/>
    <lineage>
        <taxon>Bacteria</taxon>
        <taxon>Bacillati</taxon>
        <taxon>Bacillota</taxon>
        <taxon>Bacilli</taxon>
        <taxon>Bacillales</taxon>
        <taxon>Bacillaceae</taxon>
        <taxon>Metabacillus</taxon>
    </lineage>
</organism>
<feature type="transmembrane region" description="Helical" evidence="7">
    <location>
        <begin position="70"/>
        <end position="91"/>
    </location>
</feature>
<accession>A0A7X2S6J6</accession>
<keyword evidence="6 7" id="KW-0472">Membrane</keyword>
<dbReference type="RefSeq" id="WP_155113082.1">
    <property type="nucleotide sequence ID" value="NZ_WMIB01000015.1"/>
</dbReference>
<keyword evidence="4 7" id="KW-0812">Transmembrane</keyword>
<dbReference type="Pfam" id="PF03994">
    <property type="entry name" value="DUF350"/>
    <property type="match status" value="1"/>
</dbReference>
<sequence length="143" mass="15566">MEALLHTLTYLGIGLAFLIAGAFLFSITTKMSERKQILEQANTAAAIKLGGKILGLAIVIWAAAQYSLNLIDYCLWSLFGLAAQILSYWIVEHLIFPKVSLAKKVEEGNTAVAILLFLISISVGLIIAGSLSYDAVYEMLKDQ</sequence>
<evidence type="ECO:0000256" key="7">
    <source>
        <dbReference type="SAM" id="Phobius"/>
    </source>
</evidence>
<dbReference type="PANTHER" id="PTHR40043">
    <property type="entry name" value="UPF0719 INNER MEMBRANE PROTEIN YJFL"/>
    <property type="match status" value="1"/>
</dbReference>
<evidence type="ECO:0000256" key="3">
    <source>
        <dbReference type="ARBA" id="ARBA00022475"/>
    </source>
</evidence>
<feature type="transmembrane region" description="Helical" evidence="7">
    <location>
        <begin position="112"/>
        <end position="133"/>
    </location>
</feature>
<reference evidence="8 9" key="1">
    <citation type="journal article" date="2017" name="Int. J. Syst. Evol. Microbiol.">
        <title>Bacillus mangrovi sp. nov., isolated from a sediment sample from a mangrove forest.</title>
        <authorList>
            <person name="Gupta V."/>
            <person name="Singh P.K."/>
            <person name="Korpole S."/>
            <person name="Tanuku N.R.S."/>
            <person name="Pinnaka A.K."/>
        </authorList>
    </citation>
    <scope>NUCLEOTIDE SEQUENCE [LARGE SCALE GENOMIC DNA]</scope>
    <source>
        <strain evidence="8 9">KCTC 33872</strain>
    </source>
</reference>
<evidence type="ECO:0000313" key="9">
    <source>
        <dbReference type="Proteomes" id="UP000434639"/>
    </source>
</evidence>
<dbReference type="OrthoDB" id="1683095at2"/>
<evidence type="ECO:0000256" key="1">
    <source>
        <dbReference type="ARBA" id="ARBA00004651"/>
    </source>
</evidence>
<comment type="similarity">
    <text evidence="2">Belongs to the UPF0719 family.</text>
</comment>
<evidence type="ECO:0000256" key="6">
    <source>
        <dbReference type="ARBA" id="ARBA00023136"/>
    </source>
</evidence>
<keyword evidence="5 7" id="KW-1133">Transmembrane helix</keyword>
<dbReference type="Proteomes" id="UP000434639">
    <property type="component" value="Unassembled WGS sequence"/>
</dbReference>
<keyword evidence="9" id="KW-1185">Reference proteome</keyword>
<evidence type="ECO:0000256" key="5">
    <source>
        <dbReference type="ARBA" id="ARBA00022989"/>
    </source>
</evidence>
<dbReference type="EMBL" id="WMIB01000015">
    <property type="protein sequence ID" value="MTH54572.1"/>
    <property type="molecule type" value="Genomic_DNA"/>
</dbReference>
<comment type="caution">
    <text evidence="8">The sequence shown here is derived from an EMBL/GenBank/DDBJ whole genome shotgun (WGS) entry which is preliminary data.</text>
</comment>
<evidence type="ECO:0000256" key="2">
    <source>
        <dbReference type="ARBA" id="ARBA00005779"/>
    </source>
</evidence>
<dbReference type="InterPro" id="IPR007140">
    <property type="entry name" value="DUF350"/>
</dbReference>
<evidence type="ECO:0000313" key="8">
    <source>
        <dbReference type="EMBL" id="MTH54572.1"/>
    </source>
</evidence>
<keyword evidence="3" id="KW-1003">Cell membrane</keyword>
<protein>
    <submittedName>
        <fullName evidence="8">DUF350 domain-containing protein</fullName>
    </submittedName>
</protein>
<dbReference type="GO" id="GO:0005886">
    <property type="term" value="C:plasma membrane"/>
    <property type="evidence" value="ECO:0007669"/>
    <property type="project" value="UniProtKB-SubCell"/>
</dbReference>
<proteinExistence type="inferred from homology"/>
<name>A0A7X2S6J6_9BACI</name>
<comment type="subcellular location">
    <subcellularLocation>
        <location evidence="1">Cell membrane</location>
        <topology evidence="1">Multi-pass membrane protein</topology>
    </subcellularLocation>
</comment>